<feature type="domain" description="PTS EIIC type-3" evidence="10">
    <location>
        <begin position="8"/>
        <end position="408"/>
    </location>
</feature>
<evidence type="ECO:0000256" key="3">
    <source>
        <dbReference type="ARBA" id="ARBA00022475"/>
    </source>
</evidence>
<name>A0A1V4SY64_9CLOT</name>
<comment type="function">
    <text evidence="8">The phosphoenolpyruvate-dependent sugar phosphotransferase system (PTS), a major carbohydrate active -transport system, catalyzes the phosphorylation of incoming sugar substrates concomitant with their translocation across the cell membrane.</text>
</comment>
<evidence type="ECO:0000256" key="5">
    <source>
        <dbReference type="ARBA" id="ARBA00022692"/>
    </source>
</evidence>
<evidence type="ECO:0000256" key="8">
    <source>
        <dbReference type="PIRNR" id="PIRNR006351"/>
    </source>
</evidence>
<dbReference type="NCBIfam" id="TIGR00410">
    <property type="entry name" value="lacE"/>
    <property type="match status" value="1"/>
</dbReference>
<dbReference type="InterPro" id="IPR051088">
    <property type="entry name" value="PTS_Sugar-EIIC/EIIB"/>
</dbReference>
<evidence type="ECO:0000256" key="7">
    <source>
        <dbReference type="ARBA" id="ARBA00023136"/>
    </source>
</evidence>
<evidence type="ECO:0000313" key="11">
    <source>
        <dbReference type="EMBL" id="OPX49760.1"/>
    </source>
</evidence>
<evidence type="ECO:0000256" key="2">
    <source>
        <dbReference type="ARBA" id="ARBA00022448"/>
    </source>
</evidence>
<dbReference type="AlphaFoldDB" id="A0A1V4SY64"/>
<feature type="transmembrane region" description="Helical" evidence="9">
    <location>
        <begin position="349"/>
        <end position="368"/>
    </location>
</feature>
<dbReference type="OrthoDB" id="1641940at2"/>
<evidence type="ECO:0000256" key="4">
    <source>
        <dbReference type="ARBA" id="ARBA00022597"/>
    </source>
</evidence>
<dbReference type="PIRSF" id="PIRSF006351">
    <property type="entry name" value="PTS_EIIC-Cellobiose"/>
    <property type="match status" value="1"/>
</dbReference>
<dbReference type="InterPro" id="IPR003352">
    <property type="entry name" value="PTS_EIIC"/>
</dbReference>
<organism evidence="11 12">
    <name type="scientific">Clostridium thermobutyricum DSM 4928</name>
    <dbReference type="NCBI Taxonomy" id="1121339"/>
    <lineage>
        <taxon>Bacteria</taxon>
        <taxon>Bacillati</taxon>
        <taxon>Bacillota</taxon>
        <taxon>Clostridia</taxon>
        <taxon>Eubacteriales</taxon>
        <taxon>Clostridiaceae</taxon>
        <taxon>Clostridium</taxon>
    </lineage>
</organism>
<feature type="transmembrane region" description="Helical" evidence="9">
    <location>
        <begin position="278"/>
        <end position="301"/>
    </location>
</feature>
<dbReference type="GO" id="GO:0005886">
    <property type="term" value="C:plasma membrane"/>
    <property type="evidence" value="ECO:0007669"/>
    <property type="project" value="UniProtKB-SubCell"/>
</dbReference>
<dbReference type="RefSeq" id="WP_080021845.1">
    <property type="nucleotide sequence ID" value="NZ_LTAY01000021.1"/>
</dbReference>
<comment type="caution">
    <text evidence="11">The sequence shown here is derived from an EMBL/GenBank/DDBJ whole genome shotgun (WGS) entry which is preliminary data.</text>
</comment>
<keyword evidence="4 8" id="KW-0762">Sugar transport</keyword>
<gene>
    <name evidence="11" type="primary">gmuC_1</name>
    <name evidence="11" type="ORF">CLTHE_04910</name>
</gene>
<feature type="transmembrane region" description="Helical" evidence="9">
    <location>
        <begin position="31"/>
        <end position="48"/>
    </location>
</feature>
<dbReference type="PANTHER" id="PTHR33989">
    <property type="match status" value="1"/>
</dbReference>
<dbReference type="PROSITE" id="PS51105">
    <property type="entry name" value="PTS_EIIC_TYPE_3"/>
    <property type="match status" value="1"/>
</dbReference>
<evidence type="ECO:0000259" key="10">
    <source>
        <dbReference type="PROSITE" id="PS51105"/>
    </source>
</evidence>
<dbReference type="Pfam" id="PF02378">
    <property type="entry name" value="PTS_EIIC"/>
    <property type="match status" value="1"/>
</dbReference>
<dbReference type="InterPro" id="IPR004501">
    <property type="entry name" value="PTS_EIIC_3"/>
</dbReference>
<evidence type="ECO:0000256" key="6">
    <source>
        <dbReference type="ARBA" id="ARBA00022989"/>
    </source>
</evidence>
<evidence type="ECO:0000256" key="9">
    <source>
        <dbReference type="SAM" id="Phobius"/>
    </source>
</evidence>
<feature type="transmembrane region" description="Helical" evidence="9">
    <location>
        <begin position="173"/>
        <end position="196"/>
    </location>
</feature>
<dbReference type="PANTHER" id="PTHR33989:SF4">
    <property type="entry name" value="PTS SYSTEM N,N'-DIACETYLCHITOBIOSE-SPECIFIC EIIC COMPONENT"/>
    <property type="match status" value="1"/>
</dbReference>
<sequence length="436" mass="47375">MKKFIAFMEKYVVPIAAKIGAEPHMAAIRDGFVTIIPLIMIGAVGILVNNITDAHWYVGFMSSIFGAGWKGWGGNVWNASYAIMSLVVCFTISYHLTRSRGKDGLAVAVVAVGVFILFIYDLAKGTTFLGTDGLLLAIVIALIVSDIMCLLLGNPKLLIKMPDGVPPAVSRSFASLFPTMIVVGGAGILQEIYLMFHTGMVLPALFNKLIQTPLQGVVSSFWGVLVLIFVIQLLWFFGLHGSNMMLPIVQGVLFPLTIDNMKAIEMGHKAKYIINDQFLNSFCNMGGSGLTICLIAAIFIVHKKSSDQQKMIAKLGVAPGIFNINEPVIFGLPICLDPIYIIPFMGAPLLNAVITYFAMSGGLVPYPTVEIFWTIPPVLSGILGTRSWQGGVLAIILLIIDVLIYIPFVIVAADRDKKTQEEAEAKMQEEMAKQNA</sequence>
<protein>
    <recommendedName>
        <fullName evidence="8">Permease IIC component</fullName>
    </recommendedName>
</protein>
<keyword evidence="3 8" id="KW-1003">Cell membrane</keyword>
<dbReference type="GO" id="GO:0009401">
    <property type="term" value="P:phosphoenolpyruvate-dependent sugar phosphotransferase system"/>
    <property type="evidence" value="ECO:0007669"/>
    <property type="project" value="InterPro"/>
</dbReference>
<keyword evidence="5 9" id="KW-0812">Transmembrane</keyword>
<keyword evidence="7 8" id="KW-0472">Membrane</keyword>
<feature type="transmembrane region" description="Helical" evidence="9">
    <location>
        <begin position="217"/>
        <end position="237"/>
    </location>
</feature>
<proteinExistence type="predicted"/>
<accession>A0A1V4SY64</accession>
<dbReference type="GO" id="GO:0008982">
    <property type="term" value="F:protein-N(PI)-phosphohistidine-sugar phosphotransferase activity"/>
    <property type="evidence" value="ECO:0007669"/>
    <property type="project" value="UniProtKB-UniRule"/>
</dbReference>
<keyword evidence="6 9" id="KW-1133">Transmembrane helix</keyword>
<dbReference type="InterPro" id="IPR004796">
    <property type="entry name" value="PTS_IIC_cello"/>
</dbReference>
<keyword evidence="2 8" id="KW-0813">Transport</keyword>
<feature type="transmembrane region" description="Helical" evidence="9">
    <location>
        <begin position="103"/>
        <end position="122"/>
    </location>
</feature>
<feature type="transmembrane region" description="Helical" evidence="9">
    <location>
        <begin position="134"/>
        <end position="153"/>
    </location>
</feature>
<feature type="transmembrane region" description="Helical" evidence="9">
    <location>
        <begin position="388"/>
        <end position="413"/>
    </location>
</feature>
<dbReference type="EMBL" id="LTAY01000021">
    <property type="protein sequence ID" value="OPX49760.1"/>
    <property type="molecule type" value="Genomic_DNA"/>
</dbReference>
<dbReference type="Proteomes" id="UP000191448">
    <property type="component" value="Unassembled WGS sequence"/>
</dbReference>
<evidence type="ECO:0000313" key="12">
    <source>
        <dbReference type="Proteomes" id="UP000191448"/>
    </source>
</evidence>
<evidence type="ECO:0000256" key="1">
    <source>
        <dbReference type="ARBA" id="ARBA00004651"/>
    </source>
</evidence>
<comment type="subcellular location">
    <subcellularLocation>
        <location evidence="1">Cell membrane</location>
        <topology evidence="1">Multi-pass membrane protein</topology>
    </subcellularLocation>
</comment>
<reference evidence="11 12" key="1">
    <citation type="submission" date="2016-02" db="EMBL/GenBank/DDBJ databases">
        <title>Genome sequence of Clostridium thermobutyricum DSM 4928.</title>
        <authorList>
            <person name="Poehlein A."/>
            <person name="Daniel R."/>
        </authorList>
    </citation>
    <scope>NUCLEOTIDE SEQUENCE [LARGE SCALE GENOMIC DNA]</scope>
    <source>
        <strain evidence="11 12">DSM 4928</strain>
    </source>
</reference>
<feature type="transmembrane region" description="Helical" evidence="9">
    <location>
        <begin position="79"/>
        <end position="97"/>
    </location>
</feature>